<name>A0A0G0DZI7_9BACT</name>
<comment type="similarity">
    <text evidence="1">Belongs to the GSP E family.</text>
</comment>
<evidence type="ECO:0000313" key="6">
    <source>
        <dbReference type="EMBL" id="KKP98663.1"/>
    </source>
</evidence>
<accession>A0A0G0DZI7</accession>
<dbReference type="Pfam" id="PF00437">
    <property type="entry name" value="T2SSE"/>
    <property type="match status" value="1"/>
</dbReference>
<dbReference type="PATRIC" id="fig|1618728.3.peg.21"/>
<dbReference type="Proteomes" id="UP000034606">
    <property type="component" value="Unassembled WGS sequence"/>
</dbReference>
<evidence type="ECO:0000313" key="7">
    <source>
        <dbReference type="Proteomes" id="UP000034606"/>
    </source>
</evidence>
<dbReference type="Gene3D" id="3.30.300.160">
    <property type="entry name" value="Type II secretion system, protein E, N-terminal domain"/>
    <property type="match status" value="1"/>
</dbReference>
<evidence type="ECO:0000256" key="1">
    <source>
        <dbReference type="ARBA" id="ARBA00006611"/>
    </source>
</evidence>
<evidence type="ECO:0000259" key="5">
    <source>
        <dbReference type="PROSITE" id="PS00662"/>
    </source>
</evidence>
<dbReference type="PROSITE" id="PS00662">
    <property type="entry name" value="T2SP_E"/>
    <property type="match status" value="1"/>
</dbReference>
<dbReference type="SUPFAM" id="SSF52540">
    <property type="entry name" value="P-loop containing nucleoside triphosphate hydrolases"/>
    <property type="match status" value="1"/>
</dbReference>
<dbReference type="SUPFAM" id="SSF160246">
    <property type="entry name" value="EspE N-terminal domain-like"/>
    <property type="match status" value="1"/>
</dbReference>
<sequence length="583" mass="65244">MSFLEELAKKGVIGKSQIDEIKNLAKEKHDGNLDEALVEFGISEEKILAIKGEYLQMPTKKINTQDMTFDALKYIPEDAATNYRFAPIEFKDGVLEVGITDGGNTQAIDALQFISTKLGIPFKIFLISVSDYKSIMETYKGISVQVEEALDELNQEEVANAKSLNESKNLNKEIKEVKSNEEVKIVEDAPVIKIVAVILRNAIEGNASDIHIENTGEKIKVRFRVDGSLHTTIVLPPNVYNGIVARIKILAKLRLDEKRKPQDGSFSTNLDGRKIDFRVSTMPAYYGEKVEIRILDAEKGVKPLDQLGLSKRNLEMLREAITKPYGLILITGPTGSGKSTTLYSMMNELDKEKSNIVSLEDPVEYHMPDINQSQMMPEIGYTFASGLRSILRQDPDVIMVGEIRDKETAQLAVQAALTGHLVLSTLHTNNAIGAVPRLVDMGVDPYLIAPTLILSVAQRLARMTFPASRKLVPIDPSIKLQIENEIKDLPAEFRKEIEIKNEMYDTVSSPECPSGTRGRIAIFEMFKVDKEMQKTILKNPIDSEIYKVARNSGMLMMREDAMLKALDGIIPYREVFNFSNENE</sequence>
<evidence type="ECO:0000256" key="4">
    <source>
        <dbReference type="SAM" id="Coils"/>
    </source>
</evidence>
<dbReference type="InterPro" id="IPR007831">
    <property type="entry name" value="T2SS_GspE_N"/>
</dbReference>
<dbReference type="CDD" id="cd01129">
    <property type="entry name" value="PulE-GspE-like"/>
    <property type="match status" value="1"/>
</dbReference>
<dbReference type="PANTHER" id="PTHR30258">
    <property type="entry name" value="TYPE II SECRETION SYSTEM PROTEIN GSPE-RELATED"/>
    <property type="match status" value="1"/>
</dbReference>
<organism evidence="6 7">
    <name type="scientific">Candidatus Nomurabacteria bacterium GW2011_GWA1_36_15</name>
    <dbReference type="NCBI Taxonomy" id="1618728"/>
    <lineage>
        <taxon>Bacteria</taxon>
        <taxon>Candidatus Nomuraibacteriota</taxon>
    </lineage>
</organism>
<dbReference type="Gene3D" id="3.30.450.90">
    <property type="match status" value="1"/>
</dbReference>
<protein>
    <submittedName>
        <fullName evidence="6">Type II secretion system protein E</fullName>
    </submittedName>
</protein>
<reference evidence="6 7" key="1">
    <citation type="journal article" date="2015" name="Nature">
        <title>rRNA introns, odd ribosomes, and small enigmatic genomes across a large radiation of phyla.</title>
        <authorList>
            <person name="Brown C.T."/>
            <person name="Hug L.A."/>
            <person name="Thomas B.C."/>
            <person name="Sharon I."/>
            <person name="Castelle C.J."/>
            <person name="Singh A."/>
            <person name="Wilkins M.J."/>
            <person name="Williams K.H."/>
            <person name="Banfield J.F."/>
        </authorList>
    </citation>
    <scope>NUCLEOTIDE SEQUENCE [LARGE SCALE GENOMIC DNA]</scope>
</reference>
<dbReference type="InterPro" id="IPR001482">
    <property type="entry name" value="T2SS/T4SS_dom"/>
</dbReference>
<dbReference type="GO" id="GO:0005886">
    <property type="term" value="C:plasma membrane"/>
    <property type="evidence" value="ECO:0007669"/>
    <property type="project" value="TreeGrafter"/>
</dbReference>
<proteinExistence type="inferred from homology"/>
<dbReference type="InterPro" id="IPR003593">
    <property type="entry name" value="AAA+_ATPase"/>
</dbReference>
<keyword evidence="4" id="KW-0175">Coiled coil</keyword>
<keyword evidence="3" id="KW-0067">ATP-binding</keyword>
<evidence type="ECO:0000256" key="2">
    <source>
        <dbReference type="ARBA" id="ARBA00022741"/>
    </source>
</evidence>
<dbReference type="InterPro" id="IPR037257">
    <property type="entry name" value="T2SS_E_N_sf"/>
</dbReference>
<keyword evidence="2" id="KW-0547">Nucleotide-binding</keyword>
<dbReference type="GO" id="GO:0016887">
    <property type="term" value="F:ATP hydrolysis activity"/>
    <property type="evidence" value="ECO:0007669"/>
    <property type="project" value="TreeGrafter"/>
</dbReference>
<dbReference type="GO" id="GO:0005524">
    <property type="term" value="F:ATP binding"/>
    <property type="evidence" value="ECO:0007669"/>
    <property type="project" value="UniProtKB-KW"/>
</dbReference>
<gene>
    <name evidence="6" type="ORF">US05_C0001G0019</name>
</gene>
<dbReference type="EMBL" id="LBRM01000001">
    <property type="protein sequence ID" value="KKP98663.1"/>
    <property type="molecule type" value="Genomic_DNA"/>
</dbReference>
<comment type="caution">
    <text evidence="6">The sequence shown here is derived from an EMBL/GenBank/DDBJ whole genome shotgun (WGS) entry which is preliminary data.</text>
</comment>
<dbReference type="SMART" id="SM00382">
    <property type="entry name" value="AAA"/>
    <property type="match status" value="1"/>
</dbReference>
<feature type="coiled-coil region" evidence="4">
    <location>
        <begin position="136"/>
        <end position="180"/>
    </location>
</feature>
<dbReference type="AlphaFoldDB" id="A0A0G0DZI7"/>
<dbReference type="Gene3D" id="3.40.50.300">
    <property type="entry name" value="P-loop containing nucleotide triphosphate hydrolases"/>
    <property type="match status" value="1"/>
</dbReference>
<feature type="domain" description="Bacterial type II secretion system protein E" evidence="5">
    <location>
        <begin position="391"/>
        <end position="405"/>
    </location>
</feature>
<dbReference type="PANTHER" id="PTHR30258:SF1">
    <property type="entry name" value="PROTEIN TRANSPORT PROTEIN HOFB HOMOLOG"/>
    <property type="match status" value="1"/>
</dbReference>
<dbReference type="InterPro" id="IPR027417">
    <property type="entry name" value="P-loop_NTPase"/>
</dbReference>
<evidence type="ECO:0000256" key="3">
    <source>
        <dbReference type="ARBA" id="ARBA00022840"/>
    </source>
</evidence>
<dbReference type="Pfam" id="PF05157">
    <property type="entry name" value="MshEN"/>
    <property type="match status" value="1"/>
</dbReference>